<evidence type="ECO:0000256" key="2">
    <source>
        <dbReference type="SAM" id="Phobius"/>
    </source>
</evidence>
<keyword evidence="2" id="KW-0812">Transmembrane</keyword>
<keyword evidence="2" id="KW-0472">Membrane</keyword>
<accession>A0A6A5HCL4</accession>
<sequence length="165" mass="17465">MIGNPGEDKPIDKKFLGEFETKDSTSIAEAIKRACTIGGDCGKKPEQLLERCKENKKTDCDTLIREGVEKFCKDNSSASACWWLTTTTTTSSHLPFIIGGAVAAVVLLAVGIALFIYCRKKKKKSVGKGQSVTGATNGSKTATGATNTGTPTIEAPPATQTGSRY</sequence>
<evidence type="ECO:0000313" key="3">
    <source>
        <dbReference type="EMBL" id="KAF1764566.1"/>
    </source>
</evidence>
<gene>
    <name evidence="3" type="ORF">GCK72_004515</name>
</gene>
<feature type="compositionally biased region" description="Low complexity" evidence="1">
    <location>
        <begin position="128"/>
        <end position="152"/>
    </location>
</feature>
<evidence type="ECO:0000313" key="4">
    <source>
        <dbReference type="Proteomes" id="UP000483820"/>
    </source>
</evidence>
<keyword evidence="2" id="KW-1133">Transmembrane helix</keyword>
<dbReference type="AlphaFoldDB" id="A0A6A5HCL4"/>
<proteinExistence type="predicted"/>
<dbReference type="KEGG" id="crq:GCK72_004515"/>
<dbReference type="RefSeq" id="XP_053588919.1">
    <property type="nucleotide sequence ID" value="XM_053724725.1"/>
</dbReference>
<reference evidence="3 4" key="1">
    <citation type="submission" date="2019-12" db="EMBL/GenBank/DDBJ databases">
        <title>Chromosome-level assembly of the Caenorhabditis remanei genome.</title>
        <authorList>
            <person name="Teterina A.A."/>
            <person name="Willis J.H."/>
            <person name="Phillips P.C."/>
        </authorList>
    </citation>
    <scope>NUCLEOTIDE SEQUENCE [LARGE SCALE GENOMIC DNA]</scope>
    <source>
        <strain evidence="3 4">PX506</strain>
        <tissue evidence="3">Whole organism</tissue>
    </source>
</reference>
<dbReference type="Proteomes" id="UP000483820">
    <property type="component" value="Chromosome II"/>
</dbReference>
<feature type="region of interest" description="Disordered" evidence="1">
    <location>
        <begin position="128"/>
        <end position="165"/>
    </location>
</feature>
<feature type="transmembrane region" description="Helical" evidence="2">
    <location>
        <begin position="96"/>
        <end position="118"/>
    </location>
</feature>
<comment type="caution">
    <text evidence="3">The sequence shown here is derived from an EMBL/GenBank/DDBJ whole genome shotgun (WGS) entry which is preliminary data.</text>
</comment>
<name>A0A6A5HCL4_CAERE</name>
<dbReference type="CTD" id="78773911"/>
<dbReference type="EMBL" id="WUAV01000002">
    <property type="protein sequence ID" value="KAF1764566.1"/>
    <property type="molecule type" value="Genomic_DNA"/>
</dbReference>
<protein>
    <submittedName>
        <fullName evidence="3">Uncharacterized protein</fullName>
    </submittedName>
</protein>
<organism evidence="3 4">
    <name type="scientific">Caenorhabditis remanei</name>
    <name type="common">Caenorhabditis vulgaris</name>
    <dbReference type="NCBI Taxonomy" id="31234"/>
    <lineage>
        <taxon>Eukaryota</taxon>
        <taxon>Metazoa</taxon>
        <taxon>Ecdysozoa</taxon>
        <taxon>Nematoda</taxon>
        <taxon>Chromadorea</taxon>
        <taxon>Rhabditida</taxon>
        <taxon>Rhabditina</taxon>
        <taxon>Rhabditomorpha</taxon>
        <taxon>Rhabditoidea</taxon>
        <taxon>Rhabditidae</taxon>
        <taxon>Peloderinae</taxon>
        <taxon>Caenorhabditis</taxon>
    </lineage>
</organism>
<evidence type="ECO:0000256" key="1">
    <source>
        <dbReference type="SAM" id="MobiDB-lite"/>
    </source>
</evidence>
<dbReference type="GeneID" id="78773911"/>